<dbReference type="PANTHER" id="PTHR30163">
    <property type="entry name" value="MEMBRANE-BOUND LYTIC MUREIN TRANSGLYCOSYLASE B"/>
    <property type="match status" value="1"/>
</dbReference>
<dbReference type="Proteomes" id="UP000649955">
    <property type="component" value="Unassembled WGS sequence"/>
</dbReference>
<gene>
    <name evidence="4" type="ORF">GCM10017567_75610</name>
</gene>
<feature type="transmembrane region" description="Helical" evidence="2">
    <location>
        <begin position="24"/>
        <end position="48"/>
    </location>
</feature>
<evidence type="ECO:0000313" key="4">
    <source>
        <dbReference type="EMBL" id="GHG42564.1"/>
    </source>
</evidence>
<evidence type="ECO:0000313" key="5">
    <source>
        <dbReference type="Proteomes" id="UP000649955"/>
    </source>
</evidence>
<name>A0ABQ3KPQ2_9PSEU</name>
<dbReference type="SUPFAM" id="SSF53955">
    <property type="entry name" value="Lysozyme-like"/>
    <property type="match status" value="1"/>
</dbReference>
<dbReference type="Pfam" id="PF13406">
    <property type="entry name" value="SLT_2"/>
    <property type="match status" value="1"/>
</dbReference>
<feature type="region of interest" description="Disordered" evidence="1">
    <location>
        <begin position="280"/>
        <end position="369"/>
    </location>
</feature>
<keyword evidence="2" id="KW-0472">Membrane</keyword>
<feature type="compositionally biased region" description="Low complexity" evidence="1">
    <location>
        <begin position="300"/>
        <end position="361"/>
    </location>
</feature>
<dbReference type="PANTHER" id="PTHR30163:SF8">
    <property type="entry name" value="LYTIC MUREIN TRANSGLYCOSYLASE"/>
    <property type="match status" value="1"/>
</dbReference>
<dbReference type="RefSeq" id="WP_191316119.1">
    <property type="nucleotide sequence ID" value="NZ_BNAW01000053.1"/>
</dbReference>
<evidence type="ECO:0000259" key="3">
    <source>
        <dbReference type="Pfam" id="PF13406"/>
    </source>
</evidence>
<evidence type="ECO:0000256" key="1">
    <source>
        <dbReference type="SAM" id="MobiDB-lite"/>
    </source>
</evidence>
<sequence>MRVRRLPDAAGSYARRFGIRHRTAYPLITGILAVVPALVAGGGTLGWLGGTGEHTRDAPLAQGYDPGHAALQQIAVDGTLPSAPSPLPLPAYELPDGPLGIPATALAAYKNAADILGREQPACHIDWALIASIGRIESNHARGGYVDANGTTREPILGPQLNGQGGFAAIPDTDQGLLDTDPVWDRAVGPTQFIPGTWKGYASDGNGDGKADPNNLFDAALATGRYLCSGGFDLAKPDQLRGAIYRYNNSDTYVNTVILWADAYRNGIMQVPDSTVPVGAPNAAALPAPPSVPPPPVPTTTPTTAPPSTETSAPPATTPTTPSETCTKPPTTTPTTTTVISTTTTPPTTTVTEGSSTTPPTKARPVDPTCGQVITSVTTTTTTTTVGTSTPAG</sequence>
<organism evidence="4 5">
    <name type="scientific">Amycolatopsis bullii</name>
    <dbReference type="NCBI Taxonomy" id="941987"/>
    <lineage>
        <taxon>Bacteria</taxon>
        <taxon>Bacillati</taxon>
        <taxon>Actinomycetota</taxon>
        <taxon>Actinomycetes</taxon>
        <taxon>Pseudonocardiales</taxon>
        <taxon>Pseudonocardiaceae</taxon>
        <taxon>Amycolatopsis</taxon>
    </lineage>
</organism>
<reference evidence="5" key="1">
    <citation type="journal article" date="2019" name="Int. J. Syst. Evol. Microbiol.">
        <title>The Global Catalogue of Microorganisms (GCM) 10K type strain sequencing project: providing services to taxonomists for standard genome sequencing and annotation.</title>
        <authorList>
            <consortium name="The Broad Institute Genomics Platform"/>
            <consortium name="The Broad Institute Genome Sequencing Center for Infectious Disease"/>
            <person name="Wu L."/>
            <person name="Ma J."/>
        </authorList>
    </citation>
    <scope>NUCLEOTIDE SEQUENCE [LARGE SCALE GENOMIC DNA]</scope>
    <source>
        <strain evidence="5">CGMCC 4.7680</strain>
    </source>
</reference>
<dbReference type="Gene3D" id="1.10.530.10">
    <property type="match status" value="1"/>
</dbReference>
<comment type="caution">
    <text evidence="4">The sequence shown here is derived from an EMBL/GenBank/DDBJ whole genome shotgun (WGS) entry which is preliminary data.</text>
</comment>
<feature type="domain" description="Transglycosylase SLT" evidence="3">
    <location>
        <begin position="184"/>
        <end position="234"/>
    </location>
</feature>
<feature type="compositionally biased region" description="Pro residues" evidence="1">
    <location>
        <begin position="287"/>
        <end position="299"/>
    </location>
</feature>
<accession>A0ABQ3KPQ2</accession>
<dbReference type="InterPro" id="IPR031304">
    <property type="entry name" value="SLT_2"/>
</dbReference>
<dbReference type="CDD" id="cd13399">
    <property type="entry name" value="Slt35-like"/>
    <property type="match status" value="1"/>
</dbReference>
<keyword evidence="5" id="KW-1185">Reference proteome</keyword>
<protein>
    <recommendedName>
        <fullName evidence="3">Transglycosylase SLT domain-containing protein</fullName>
    </recommendedName>
</protein>
<keyword evidence="2" id="KW-1133">Transmembrane helix</keyword>
<dbReference type="InterPro" id="IPR023346">
    <property type="entry name" value="Lysozyme-like_dom_sf"/>
</dbReference>
<evidence type="ECO:0000256" key="2">
    <source>
        <dbReference type="SAM" id="Phobius"/>
    </source>
</evidence>
<proteinExistence type="predicted"/>
<dbReference type="InterPro" id="IPR043426">
    <property type="entry name" value="MltB-like"/>
</dbReference>
<keyword evidence="2" id="KW-0812">Transmembrane</keyword>
<dbReference type="EMBL" id="BNAW01000053">
    <property type="protein sequence ID" value="GHG42564.1"/>
    <property type="molecule type" value="Genomic_DNA"/>
</dbReference>